<sequence length="214" mass="24335">MADIEVTPPPPEPLTAKSIDKIAVPDVPEGEHRLQYSYSLWFMQRGRGSVSSATSDYEDQIKHVGAFSSVEQFWSYYCHIAHPSDLPPHCDIHVFKMGIKPMWEDTANKDGGKWIVRLRKEISSRSWENLLLAMLGEQFIVGNEICGAVISVRPTEDIVSIWNRTASNDSIVGKIRDTLQRILQLPSQTIMEYKAHDQSLKDKSSFRNTALYVR</sequence>
<dbReference type="PANTHER" id="PTHR11960:SF18">
    <property type="entry name" value="EUKARYOTIC TRANSLATION INITIATION FACTOR 4E HOMOLOGOUS PROTEIN, ISOFORM B"/>
    <property type="match status" value="1"/>
</dbReference>
<dbReference type="Gene3D" id="3.30.760.10">
    <property type="entry name" value="RNA Cap, Translation Initiation Factor Eif4e"/>
    <property type="match status" value="1"/>
</dbReference>
<dbReference type="GO" id="GO:0003743">
    <property type="term" value="F:translation initiation factor activity"/>
    <property type="evidence" value="ECO:0007669"/>
    <property type="project" value="UniProtKB-KW"/>
</dbReference>
<dbReference type="GO" id="GO:0016281">
    <property type="term" value="C:eukaryotic translation initiation factor 4F complex"/>
    <property type="evidence" value="ECO:0007669"/>
    <property type="project" value="TreeGrafter"/>
</dbReference>
<evidence type="ECO:0008006" key="4">
    <source>
        <dbReference type="Google" id="ProtNLM"/>
    </source>
</evidence>
<dbReference type="Pfam" id="PF01652">
    <property type="entry name" value="IF4E"/>
    <property type="match status" value="1"/>
</dbReference>
<dbReference type="InterPro" id="IPR001040">
    <property type="entry name" value="TIF_eIF_4E"/>
</dbReference>
<keyword evidence="1" id="KW-0396">Initiation factor</keyword>
<protein>
    <recommendedName>
        <fullName evidence="4">EIF-4F 25 kDa subunit</fullName>
    </recommendedName>
</protein>
<evidence type="ECO:0000313" key="2">
    <source>
        <dbReference type="EnsemblMetazoa" id="Aqu2.1.42249_001"/>
    </source>
</evidence>
<dbReference type="AlphaFoldDB" id="A0A1X7VQS5"/>
<keyword evidence="1" id="KW-0648">Protein biosynthesis</keyword>
<dbReference type="InterPro" id="IPR019770">
    <property type="entry name" value="TIF_eIF_4E_CS"/>
</dbReference>
<dbReference type="InParanoid" id="A0A1X7VQS5"/>
<dbReference type="Proteomes" id="UP000007879">
    <property type="component" value="Unassembled WGS sequence"/>
</dbReference>
<dbReference type="InterPro" id="IPR023398">
    <property type="entry name" value="TIF_eIF4e-like"/>
</dbReference>
<dbReference type="GO" id="GO:0000340">
    <property type="term" value="F:RNA 7-methylguanosine cap binding"/>
    <property type="evidence" value="ECO:0007669"/>
    <property type="project" value="TreeGrafter"/>
</dbReference>
<dbReference type="eggNOG" id="KOG1669">
    <property type="taxonomic scope" value="Eukaryota"/>
</dbReference>
<reference evidence="3" key="1">
    <citation type="journal article" date="2010" name="Nature">
        <title>The Amphimedon queenslandica genome and the evolution of animal complexity.</title>
        <authorList>
            <person name="Srivastava M."/>
            <person name="Simakov O."/>
            <person name="Chapman J."/>
            <person name="Fahey B."/>
            <person name="Gauthier M.E."/>
            <person name="Mitros T."/>
            <person name="Richards G.S."/>
            <person name="Conaco C."/>
            <person name="Dacre M."/>
            <person name="Hellsten U."/>
            <person name="Larroux C."/>
            <person name="Putnam N.H."/>
            <person name="Stanke M."/>
            <person name="Adamska M."/>
            <person name="Darling A."/>
            <person name="Degnan S.M."/>
            <person name="Oakley T.H."/>
            <person name="Plachetzki D.C."/>
            <person name="Zhai Y."/>
            <person name="Adamski M."/>
            <person name="Calcino A."/>
            <person name="Cummins S.F."/>
            <person name="Goodstein D.M."/>
            <person name="Harris C."/>
            <person name="Jackson D.J."/>
            <person name="Leys S.P."/>
            <person name="Shu S."/>
            <person name="Woodcroft B.J."/>
            <person name="Vervoort M."/>
            <person name="Kosik K.S."/>
            <person name="Manning G."/>
            <person name="Degnan B.M."/>
            <person name="Rokhsar D.S."/>
        </authorList>
    </citation>
    <scope>NUCLEOTIDE SEQUENCE [LARGE SCALE GENOMIC DNA]</scope>
</reference>
<reference evidence="2" key="2">
    <citation type="submission" date="2017-05" db="UniProtKB">
        <authorList>
            <consortium name="EnsemblMetazoa"/>
        </authorList>
    </citation>
    <scope>IDENTIFICATION</scope>
</reference>
<name>A0A1X7VQS5_AMPQE</name>
<evidence type="ECO:0000256" key="1">
    <source>
        <dbReference type="RuleBase" id="RU004374"/>
    </source>
</evidence>
<evidence type="ECO:0000313" key="3">
    <source>
        <dbReference type="Proteomes" id="UP000007879"/>
    </source>
</evidence>
<keyword evidence="1" id="KW-0694">RNA-binding</keyword>
<dbReference type="PROSITE" id="PS00813">
    <property type="entry name" value="IF4E"/>
    <property type="match status" value="1"/>
</dbReference>
<dbReference type="KEGG" id="aqu:100634799"/>
<dbReference type="OrthoDB" id="590761at2759"/>
<dbReference type="FunFam" id="3.30.760.10:FF:000043">
    <property type="entry name" value="Predicted protein"/>
    <property type="match status" value="1"/>
</dbReference>
<dbReference type="STRING" id="400682.A0A1X7VQS5"/>
<dbReference type="SUPFAM" id="SSF55418">
    <property type="entry name" value="eIF4e-like"/>
    <property type="match status" value="1"/>
</dbReference>
<proteinExistence type="inferred from homology"/>
<dbReference type="OMA" id="VWNKTAN"/>
<dbReference type="EnsemblMetazoa" id="XM_003383199.3">
    <property type="protein sequence ID" value="XP_003383247.1"/>
    <property type="gene ID" value="LOC100634799"/>
</dbReference>
<comment type="similarity">
    <text evidence="1">Belongs to the eukaryotic initiation factor 4E family.</text>
</comment>
<keyword evidence="3" id="KW-1185">Reference proteome</keyword>
<accession>A0A1X7VQS5</accession>
<dbReference type="EnsemblMetazoa" id="Aqu2.1.42249_001">
    <property type="protein sequence ID" value="Aqu2.1.42249_001"/>
    <property type="gene ID" value="Aqu2.1.42249"/>
</dbReference>
<dbReference type="PANTHER" id="PTHR11960">
    <property type="entry name" value="EUKARYOTIC TRANSLATION INITIATION FACTOR 4E RELATED"/>
    <property type="match status" value="1"/>
</dbReference>
<gene>
    <name evidence="2" type="primary">100634799</name>
</gene>
<organism evidence="2">
    <name type="scientific">Amphimedon queenslandica</name>
    <name type="common">Sponge</name>
    <dbReference type="NCBI Taxonomy" id="400682"/>
    <lineage>
        <taxon>Eukaryota</taxon>
        <taxon>Metazoa</taxon>
        <taxon>Porifera</taxon>
        <taxon>Demospongiae</taxon>
        <taxon>Heteroscleromorpha</taxon>
        <taxon>Haplosclerida</taxon>
        <taxon>Niphatidae</taxon>
        <taxon>Amphimedon</taxon>
    </lineage>
</organism>